<reference evidence="9" key="1">
    <citation type="submission" date="2006-10" db="EMBL/GenBank/DDBJ databases">
        <authorList>
            <person name="Amadeo P."/>
            <person name="Zhao Q."/>
            <person name="Wortman J."/>
            <person name="Fraser-Liggett C."/>
            <person name="Carlton J."/>
        </authorList>
    </citation>
    <scope>NUCLEOTIDE SEQUENCE</scope>
    <source>
        <strain evidence="9">G3</strain>
    </source>
</reference>
<evidence type="ECO:0000313" key="10">
    <source>
        <dbReference type="Proteomes" id="UP000001542"/>
    </source>
</evidence>
<dbReference type="Gene3D" id="3.40.50.300">
    <property type="entry name" value="P-loop containing nucleotide triphosphate hydrolases"/>
    <property type="match status" value="1"/>
</dbReference>
<dbReference type="InterPro" id="IPR036187">
    <property type="entry name" value="DNA_mismatch_repair_MutS_sf"/>
</dbReference>
<keyword evidence="5" id="KW-0469">Meiosis</keyword>
<dbReference type="PANTHER" id="PTHR11361:SF21">
    <property type="entry name" value="MUTS PROTEIN HOMOLOG 4"/>
    <property type="match status" value="1"/>
</dbReference>
<dbReference type="GO" id="GO:0030983">
    <property type="term" value="F:mismatched DNA binding"/>
    <property type="evidence" value="ECO:0007669"/>
    <property type="project" value="InterPro"/>
</dbReference>
<dbReference type="AlphaFoldDB" id="A2FMY0"/>
<sequence length="828" mass="93074">MEAGFETTPGTRRVVALQSNIRSPYMQDPAKTPHLATTPRNDEDTSQIYAACIENGTREVGIAMLSLHPPSLSLYQFSDTSLYSYANNILEVTSPSKILVVQSPVKSAFTQILSEKYDDTKIVNIPRSQFSDSKGIELLNQLSNCPNEIFGSTTPTKNRYLCLSSANAVINYALNNENIQIYPSSLRTVFHPLEGHLMIDPMCLTNFNIITAPKSSLLRFSTSKKNLATPSLFNFLDRTITTNGERFLRSNLAAPPSDPRHINLRLDFVRELADNDELKNEIKNSLKGIDDLDPVITYLVANHAKKCQPSFSLDVILKLLTVSKNMSKIHDCLSQMSNVLAKSLTGAIEQSNFDKIIEALSDFDDTFDNDKKQYKGDNSKYIYIVKNGRNSVLDVTRKTYDKTIEEIYNLPQEIFDKYSIKCQIKFNKSRRYHIQIKKSDMDKNQLKLPSEFIFVTSSDSYISCTTQELLILNKSNESSEFDTISVSQKFAESKMNNIREFISSIYSISEAIGFIDFLYSLAVVTSEMKNANRPIIDEKMTSIKMVDGRNPVMEKIFQNKLSENMSKILTSDMKNEFIPLSIYLTPVKKISILSGVNASGKTTLLQTICLNLIMANTGCFVPCKELSVPIISSLFIKSSQVNDYIESGTSSFKREMMELSNISMHSDQRSLVLIDEPCSSTSALDGCSLAWTLIEKLIINKSFAIISTHYRELEEMSNIYKEVNSNQMISEVNSDGKFSFTYKVGEGNLSEMMYGIRAAQGFLPSDVISYAKEVYENISVPKEKKKKMSGKNAAAALIQRIINLNTTNLDNDGLRACLTSIRKRCSIK</sequence>
<dbReference type="InterPro" id="IPR027417">
    <property type="entry name" value="P-loop_NTPase"/>
</dbReference>
<evidence type="ECO:0000256" key="1">
    <source>
        <dbReference type="ARBA" id="ARBA00006271"/>
    </source>
</evidence>
<dbReference type="PANTHER" id="PTHR11361">
    <property type="entry name" value="DNA MISMATCH REPAIR PROTEIN MUTS FAMILY MEMBER"/>
    <property type="match status" value="1"/>
</dbReference>
<dbReference type="InterPro" id="IPR011184">
    <property type="entry name" value="DNA_mismatch_repair_Msh2"/>
</dbReference>
<evidence type="ECO:0000259" key="7">
    <source>
        <dbReference type="SMART" id="SM00533"/>
    </source>
</evidence>
<protein>
    <submittedName>
        <fullName evidence="9">MutS domain III family protein</fullName>
    </submittedName>
</protein>
<evidence type="ECO:0000256" key="6">
    <source>
        <dbReference type="SAM" id="MobiDB-lite"/>
    </source>
</evidence>
<dbReference type="SUPFAM" id="SSF48334">
    <property type="entry name" value="DNA repair protein MutS, domain III"/>
    <property type="match status" value="1"/>
</dbReference>
<dbReference type="InParanoid" id="A2FMY0"/>
<dbReference type="InterPro" id="IPR007861">
    <property type="entry name" value="DNA_mismatch_repair_MutS_clamp"/>
</dbReference>
<dbReference type="Pfam" id="PF00488">
    <property type="entry name" value="MutS_V"/>
    <property type="match status" value="1"/>
</dbReference>
<feature type="domain" description="DNA mismatch repair proteins mutS family" evidence="8">
    <location>
        <begin position="588"/>
        <end position="776"/>
    </location>
</feature>
<evidence type="ECO:0000256" key="4">
    <source>
        <dbReference type="ARBA" id="ARBA00023125"/>
    </source>
</evidence>
<dbReference type="SMR" id="A2FMY0"/>
<evidence type="ECO:0000256" key="3">
    <source>
        <dbReference type="ARBA" id="ARBA00022840"/>
    </source>
</evidence>
<dbReference type="Pfam" id="PF05190">
    <property type="entry name" value="MutS_IV"/>
    <property type="match status" value="1"/>
</dbReference>
<gene>
    <name evidence="9" type="ORF">TVAG_455180</name>
</gene>
<keyword evidence="2" id="KW-0547">Nucleotide-binding</keyword>
<keyword evidence="4" id="KW-0238">DNA-binding</keyword>
<dbReference type="InterPro" id="IPR000432">
    <property type="entry name" value="DNA_mismatch_repair_MutS_C"/>
</dbReference>
<evidence type="ECO:0000256" key="2">
    <source>
        <dbReference type="ARBA" id="ARBA00022741"/>
    </source>
</evidence>
<dbReference type="EMBL" id="DS113894">
    <property type="protein sequence ID" value="EAX93748.1"/>
    <property type="molecule type" value="Genomic_DNA"/>
</dbReference>
<name>A2FMY0_TRIV3</name>
<feature type="region of interest" description="Disordered" evidence="6">
    <location>
        <begin position="22"/>
        <end position="41"/>
    </location>
</feature>
<dbReference type="GO" id="GO:0006298">
    <property type="term" value="P:mismatch repair"/>
    <property type="evidence" value="ECO:0007669"/>
    <property type="project" value="InterPro"/>
</dbReference>
<dbReference type="SUPFAM" id="SSF52540">
    <property type="entry name" value="P-loop containing nucleoside triphosphate hydrolases"/>
    <property type="match status" value="1"/>
</dbReference>
<dbReference type="KEGG" id="tva:4751473"/>
<evidence type="ECO:0000256" key="5">
    <source>
        <dbReference type="ARBA" id="ARBA00023254"/>
    </source>
</evidence>
<dbReference type="OrthoDB" id="276261at2759"/>
<dbReference type="Proteomes" id="UP000001542">
    <property type="component" value="Unassembled WGS sequence"/>
</dbReference>
<dbReference type="eggNOG" id="KOG0220">
    <property type="taxonomic scope" value="Eukaryota"/>
</dbReference>
<organism evidence="9 10">
    <name type="scientific">Trichomonas vaginalis (strain ATCC PRA-98 / G3)</name>
    <dbReference type="NCBI Taxonomy" id="412133"/>
    <lineage>
        <taxon>Eukaryota</taxon>
        <taxon>Metamonada</taxon>
        <taxon>Parabasalia</taxon>
        <taxon>Trichomonadida</taxon>
        <taxon>Trichomonadidae</taxon>
        <taxon>Trichomonas</taxon>
    </lineage>
</organism>
<dbReference type="OMA" id="KMTMLYK"/>
<dbReference type="RefSeq" id="XP_001306678.1">
    <property type="nucleotide sequence ID" value="XM_001306677.1"/>
</dbReference>
<keyword evidence="10" id="KW-1185">Reference proteome</keyword>
<dbReference type="SMART" id="SM00533">
    <property type="entry name" value="MUTSd"/>
    <property type="match status" value="1"/>
</dbReference>
<dbReference type="GO" id="GO:0005524">
    <property type="term" value="F:ATP binding"/>
    <property type="evidence" value="ECO:0007669"/>
    <property type="project" value="UniProtKB-KW"/>
</dbReference>
<dbReference type="STRING" id="5722.A2FMY0"/>
<dbReference type="InterPro" id="IPR007696">
    <property type="entry name" value="DNA_mismatch_repair_MutS_core"/>
</dbReference>
<dbReference type="PIRSF" id="PIRSF005813">
    <property type="entry name" value="MSH2"/>
    <property type="match status" value="1"/>
</dbReference>
<dbReference type="SMART" id="SM00534">
    <property type="entry name" value="MUTSac"/>
    <property type="match status" value="1"/>
</dbReference>
<dbReference type="InterPro" id="IPR045076">
    <property type="entry name" value="MutS"/>
</dbReference>
<evidence type="ECO:0000313" key="9">
    <source>
        <dbReference type="EMBL" id="EAX93748.1"/>
    </source>
</evidence>
<dbReference type="Gene3D" id="3.30.420.110">
    <property type="entry name" value="MutS, connector domain"/>
    <property type="match status" value="1"/>
</dbReference>
<dbReference type="GO" id="GO:0005634">
    <property type="term" value="C:nucleus"/>
    <property type="evidence" value="ECO:0000318"/>
    <property type="project" value="GO_Central"/>
</dbReference>
<dbReference type="Pfam" id="PF05192">
    <property type="entry name" value="MutS_III"/>
    <property type="match status" value="1"/>
</dbReference>
<proteinExistence type="inferred from homology"/>
<keyword evidence="3" id="KW-0067">ATP-binding</keyword>
<evidence type="ECO:0000259" key="8">
    <source>
        <dbReference type="SMART" id="SM00534"/>
    </source>
</evidence>
<dbReference type="VEuPathDB" id="TrichDB:TVAGG3_0387590"/>
<dbReference type="VEuPathDB" id="TrichDB:TVAG_455180"/>
<dbReference type="GO" id="GO:0007131">
    <property type="term" value="P:reciprocal meiotic recombination"/>
    <property type="evidence" value="ECO:0000318"/>
    <property type="project" value="GO_Central"/>
</dbReference>
<dbReference type="GO" id="GO:0003690">
    <property type="term" value="F:double-stranded DNA binding"/>
    <property type="evidence" value="ECO:0000318"/>
    <property type="project" value="GO_Central"/>
</dbReference>
<dbReference type="Gene3D" id="1.10.1420.10">
    <property type="match status" value="2"/>
</dbReference>
<dbReference type="GO" id="GO:0140664">
    <property type="term" value="F:ATP-dependent DNA damage sensor activity"/>
    <property type="evidence" value="ECO:0007669"/>
    <property type="project" value="InterPro"/>
</dbReference>
<dbReference type="InterPro" id="IPR036678">
    <property type="entry name" value="MutS_con_dom_sf"/>
</dbReference>
<comment type="similarity">
    <text evidence="1">Belongs to the DNA mismatch repair MutS family.</text>
</comment>
<feature type="domain" description="DNA mismatch repair protein MutS core" evidence="7">
    <location>
        <begin position="227"/>
        <end position="556"/>
    </location>
</feature>
<accession>A2FMY0</accession>
<reference evidence="9" key="2">
    <citation type="journal article" date="2007" name="Science">
        <title>Draft genome sequence of the sexually transmitted pathogen Trichomonas vaginalis.</title>
        <authorList>
            <person name="Carlton J.M."/>
            <person name="Hirt R.P."/>
            <person name="Silva J.C."/>
            <person name="Delcher A.L."/>
            <person name="Schatz M."/>
            <person name="Zhao Q."/>
            <person name="Wortman J.R."/>
            <person name="Bidwell S.L."/>
            <person name="Alsmark U.C.M."/>
            <person name="Besteiro S."/>
            <person name="Sicheritz-Ponten T."/>
            <person name="Noel C.J."/>
            <person name="Dacks J.B."/>
            <person name="Foster P.G."/>
            <person name="Simillion C."/>
            <person name="Van de Peer Y."/>
            <person name="Miranda-Saavedra D."/>
            <person name="Barton G.J."/>
            <person name="Westrop G.D."/>
            <person name="Mueller S."/>
            <person name="Dessi D."/>
            <person name="Fiori P.L."/>
            <person name="Ren Q."/>
            <person name="Paulsen I."/>
            <person name="Zhang H."/>
            <person name="Bastida-Corcuera F.D."/>
            <person name="Simoes-Barbosa A."/>
            <person name="Brown M.T."/>
            <person name="Hayes R.D."/>
            <person name="Mukherjee M."/>
            <person name="Okumura C.Y."/>
            <person name="Schneider R."/>
            <person name="Smith A.J."/>
            <person name="Vanacova S."/>
            <person name="Villalvazo M."/>
            <person name="Haas B.J."/>
            <person name="Pertea M."/>
            <person name="Feldblyum T.V."/>
            <person name="Utterback T.R."/>
            <person name="Shu C.L."/>
            <person name="Osoegawa K."/>
            <person name="de Jong P.J."/>
            <person name="Hrdy I."/>
            <person name="Horvathova L."/>
            <person name="Zubacova Z."/>
            <person name="Dolezal P."/>
            <person name="Malik S.B."/>
            <person name="Logsdon J.M. Jr."/>
            <person name="Henze K."/>
            <person name="Gupta A."/>
            <person name="Wang C.C."/>
            <person name="Dunne R.L."/>
            <person name="Upcroft J.A."/>
            <person name="Upcroft P."/>
            <person name="White O."/>
            <person name="Salzberg S.L."/>
            <person name="Tang P."/>
            <person name="Chiu C.-H."/>
            <person name="Lee Y.-S."/>
            <person name="Embley T.M."/>
            <person name="Coombs G.H."/>
            <person name="Mottram J.C."/>
            <person name="Tachezy J."/>
            <person name="Fraser-Liggett C.M."/>
            <person name="Johnson P.J."/>
        </authorList>
    </citation>
    <scope>NUCLEOTIDE SEQUENCE [LARGE SCALE GENOMIC DNA]</scope>
    <source>
        <strain evidence="9">G3</strain>
    </source>
</reference>